<evidence type="ECO:0000313" key="9">
    <source>
        <dbReference type="Proteomes" id="UP000004295"/>
    </source>
</evidence>
<keyword evidence="4 6" id="KW-0012">Acyltransferase</keyword>
<dbReference type="HAMAP" id="MF_00013">
    <property type="entry name" value="LipB"/>
    <property type="match status" value="1"/>
</dbReference>
<dbReference type="EC" id="2.3.1.181" evidence="6"/>
<dbReference type="Proteomes" id="UP000004295">
    <property type="component" value="Unassembled WGS sequence"/>
</dbReference>
<dbReference type="CDD" id="cd16279">
    <property type="entry name" value="metallo-hydrolase-like_MBL-fold"/>
    <property type="match status" value="1"/>
</dbReference>
<dbReference type="PROSITE" id="PS01313">
    <property type="entry name" value="LIPB"/>
    <property type="match status" value="1"/>
</dbReference>
<feature type="site" description="Lowers pKa of active site Cys" evidence="6">
    <location>
        <position position="428"/>
    </location>
</feature>
<evidence type="ECO:0000256" key="5">
    <source>
        <dbReference type="ARBA" id="ARBA00024732"/>
    </source>
</evidence>
<dbReference type="eggNOG" id="COG0321">
    <property type="taxonomic scope" value="Bacteria"/>
</dbReference>
<dbReference type="InterPro" id="IPR001279">
    <property type="entry name" value="Metallo-B-lactamas"/>
</dbReference>
<evidence type="ECO:0000259" key="7">
    <source>
        <dbReference type="PROSITE" id="PS51733"/>
    </source>
</evidence>
<gene>
    <name evidence="6 8" type="primary">lipB</name>
    <name evidence="8" type="ORF">POREN0001_0137</name>
</gene>
<proteinExistence type="inferred from homology"/>
<dbReference type="InterPro" id="IPR004143">
    <property type="entry name" value="BPL_LPL_catalytic"/>
</dbReference>
<evidence type="ECO:0000256" key="4">
    <source>
        <dbReference type="ARBA" id="ARBA00023315"/>
    </source>
</evidence>
<dbReference type="FunFam" id="3.30.930.10:FF:000035">
    <property type="entry name" value="Putative lipoyltransferase 2, mitochondrial"/>
    <property type="match status" value="1"/>
</dbReference>
<comment type="function">
    <text evidence="5 6">Catalyzes the transfer of endogenously produced octanoic acid from octanoyl-acyl-carrier-protein onto the lipoyl domains of lipoate-dependent enzymes. Lipoyl-ACP can also act as a substrate although octanoyl-ACP is likely to be the physiological substrate.</text>
</comment>
<dbReference type="GO" id="GO:0005737">
    <property type="term" value="C:cytoplasm"/>
    <property type="evidence" value="ECO:0007669"/>
    <property type="project" value="UniProtKB-SubCell"/>
</dbReference>
<dbReference type="PANTHER" id="PTHR10993:SF12">
    <property type="entry name" value="OCTANOYLTRANSFERASE"/>
    <property type="match status" value="1"/>
</dbReference>
<dbReference type="PANTHER" id="PTHR10993">
    <property type="entry name" value="OCTANOYLTRANSFERASE"/>
    <property type="match status" value="1"/>
</dbReference>
<dbReference type="UniPathway" id="UPA00538">
    <property type="reaction ID" value="UER00592"/>
</dbReference>
<feature type="binding site" evidence="6">
    <location>
        <begin position="444"/>
        <end position="446"/>
    </location>
    <ligand>
        <name>substrate</name>
    </ligand>
</feature>
<feature type="domain" description="BPL/LPL catalytic" evidence="7">
    <location>
        <begin position="314"/>
        <end position="501"/>
    </location>
</feature>
<dbReference type="EMBL" id="ACNN01000028">
    <property type="protein sequence ID" value="EEN82287.1"/>
    <property type="molecule type" value="Genomic_DNA"/>
</dbReference>
<dbReference type="SUPFAM" id="SSF56281">
    <property type="entry name" value="Metallo-hydrolase/oxidoreductase"/>
    <property type="match status" value="1"/>
</dbReference>
<dbReference type="GO" id="GO:0033819">
    <property type="term" value="F:lipoyl(octanoyl) transferase activity"/>
    <property type="evidence" value="ECO:0007669"/>
    <property type="project" value="UniProtKB-EC"/>
</dbReference>
<dbReference type="GO" id="GO:0009249">
    <property type="term" value="P:protein lipoylation"/>
    <property type="evidence" value="ECO:0007669"/>
    <property type="project" value="InterPro"/>
</dbReference>
<protein>
    <recommendedName>
        <fullName evidence="6">Octanoyltransferase</fullName>
        <ecNumber evidence="6">2.3.1.181</ecNumber>
    </recommendedName>
    <alternativeName>
        <fullName evidence="6">Lipoate-protein ligase B</fullName>
    </alternativeName>
    <alternativeName>
        <fullName evidence="6">Lipoyl/octanoyl transferase</fullName>
    </alternativeName>
    <alternativeName>
        <fullName evidence="6">Octanoyl-[acyl-carrier-protein]-protein N-octanoyltransferase</fullName>
    </alternativeName>
</protein>
<dbReference type="SUPFAM" id="SSF55681">
    <property type="entry name" value="Class II aaRS and biotin synthetases"/>
    <property type="match status" value="1"/>
</dbReference>
<dbReference type="Gene3D" id="3.60.15.10">
    <property type="entry name" value="Ribonuclease Z/Hydroxyacylglutathione hydrolase-like"/>
    <property type="match status" value="1"/>
</dbReference>
<comment type="miscellaneous">
    <text evidence="6">In the reaction, the free carboxyl group of octanoic acid is attached via an amide linkage to the epsilon-amino group of a specific lysine residue of lipoyl domains of lipoate-dependent enzymes.</text>
</comment>
<comment type="caution">
    <text evidence="8">The sequence shown here is derived from an EMBL/GenBank/DDBJ whole genome shotgun (WGS) entry which is preliminary data.</text>
</comment>
<dbReference type="CDD" id="cd16444">
    <property type="entry name" value="LipB"/>
    <property type="match status" value="1"/>
</dbReference>
<dbReference type="NCBIfam" id="NF010925">
    <property type="entry name" value="PRK14345.1"/>
    <property type="match status" value="1"/>
</dbReference>
<keyword evidence="3 6" id="KW-0808">Transferase</keyword>
<dbReference type="InterPro" id="IPR000544">
    <property type="entry name" value="Octanoyltransferase"/>
</dbReference>
<dbReference type="Gene3D" id="3.30.930.10">
    <property type="entry name" value="Bira Bifunctional Protein, Domain 2"/>
    <property type="match status" value="1"/>
</dbReference>
<reference evidence="8 9" key="1">
    <citation type="submission" date="2009-04" db="EMBL/GenBank/DDBJ databases">
        <authorList>
            <person name="Sebastian Y."/>
            <person name="Madupu R."/>
            <person name="Durkin A.S."/>
            <person name="Torralba M."/>
            <person name="Methe B."/>
            <person name="Sutton G.G."/>
            <person name="Strausberg R.L."/>
            <person name="Nelson K.E."/>
        </authorList>
    </citation>
    <scope>NUCLEOTIDE SEQUENCE [LARGE SCALE GENOMIC DNA]</scope>
    <source>
        <strain evidence="9">ATCC 35406 / BCRC 14492 / JCM 8526 / NCTC 13058 / HG 370</strain>
    </source>
</reference>
<feature type="active site" description="Acyl-thioester intermediate" evidence="6">
    <location>
        <position position="462"/>
    </location>
</feature>
<dbReference type="InterPro" id="IPR036866">
    <property type="entry name" value="RibonucZ/Hydroxyglut_hydro"/>
</dbReference>
<dbReference type="PROSITE" id="PS51733">
    <property type="entry name" value="BPL_LPL_CATALYTIC"/>
    <property type="match status" value="1"/>
</dbReference>
<dbReference type="SMART" id="SM00849">
    <property type="entry name" value="Lactamase_B"/>
    <property type="match status" value="1"/>
</dbReference>
<keyword evidence="9" id="KW-1185">Reference proteome</keyword>
<dbReference type="STRING" id="553175.POREN0001_0137"/>
<feature type="binding site" evidence="6">
    <location>
        <begin position="431"/>
        <end position="433"/>
    </location>
    <ligand>
        <name>substrate</name>
    </ligand>
</feature>
<sequence length="512" mass="57944">MQKKEIRSVRILGSGTSTGVPEVGCYCSTCLSTDPADNRTRTSVLLETNEGKKILLDCSPDFRQQAILAEIDELDAIVLSHEHYDHIAGLDDLRTIAWARDLPIYAENRVLEAIRYRLHYYFGKTPYLGTPRLKLREISLAPFEVEGLTFEPIRVFHGRLPITGFRIGDFAFITDLKTIPDEEVEKLRGVDTLLVNGLRFTKPHPTHQTIEEAIALSKEVQARNTFIIHLSHHAPRAVDLAQTLPEGVFASYDGLRLERINGRLEIHNKTNFRASLAPHLPYKFKDCHSIPYAEAYALQKELFQTAIEQKQRGEAPKNTLLFCEHEPVFTLGKHGKESNLLLPEEALHAKGISLHHIDRGGDITYHGPGQITGYPIFDLEQFGMGIKQYIYTLEQCIIDVLRVNGIHGKRLEGATGVWIEPNTPRARKICAIGVHSSRYVTLHGFALNVFTDLSYFSWINPCGFTNKGVTSIAQEMGKPTTMELVKQQVEEAFHRHFFQAYKQKHDKASIEI</sequence>
<organism evidence="8 9">
    <name type="scientific">Porphyromonas endodontalis (strain ATCC 35406 / DSM 24491 / JCM 8526 / CCUG 16442 / BCRC 14492 / NCTC 13058 / HG 370)</name>
    <name type="common">Bacteroides endodontalis</name>
    <dbReference type="NCBI Taxonomy" id="553175"/>
    <lineage>
        <taxon>Bacteria</taxon>
        <taxon>Pseudomonadati</taxon>
        <taxon>Bacteroidota</taxon>
        <taxon>Bacteroidia</taxon>
        <taxon>Bacteroidales</taxon>
        <taxon>Porphyromonadaceae</taxon>
        <taxon>Porphyromonas</taxon>
    </lineage>
</organism>
<dbReference type="NCBIfam" id="TIGR00214">
    <property type="entry name" value="lipB"/>
    <property type="match status" value="1"/>
</dbReference>
<name>C3JBZ9_POREA</name>
<dbReference type="InterPro" id="IPR020605">
    <property type="entry name" value="Octanoyltransferase_CS"/>
</dbReference>
<dbReference type="eggNOG" id="COG1235">
    <property type="taxonomic scope" value="Bacteria"/>
</dbReference>
<feature type="binding site" evidence="6">
    <location>
        <begin position="359"/>
        <end position="366"/>
    </location>
    <ligand>
        <name>substrate</name>
    </ligand>
</feature>
<evidence type="ECO:0000256" key="1">
    <source>
        <dbReference type="ARBA" id="ARBA00004821"/>
    </source>
</evidence>
<comment type="subcellular location">
    <subcellularLocation>
        <location evidence="6">Cytoplasm</location>
    </subcellularLocation>
</comment>
<evidence type="ECO:0000256" key="2">
    <source>
        <dbReference type="ARBA" id="ARBA00022490"/>
    </source>
</evidence>
<dbReference type="AlphaFoldDB" id="C3JBZ9"/>
<evidence type="ECO:0000256" key="6">
    <source>
        <dbReference type="HAMAP-Rule" id="MF_00013"/>
    </source>
</evidence>
<evidence type="ECO:0000256" key="3">
    <source>
        <dbReference type="ARBA" id="ARBA00022679"/>
    </source>
</evidence>
<keyword evidence="2 6" id="KW-0963">Cytoplasm</keyword>
<evidence type="ECO:0000313" key="8">
    <source>
        <dbReference type="EMBL" id="EEN82287.1"/>
    </source>
</evidence>
<dbReference type="InterPro" id="IPR045864">
    <property type="entry name" value="aa-tRNA-synth_II/BPL/LPL"/>
</dbReference>
<dbReference type="Pfam" id="PF12706">
    <property type="entry name" value="Lactamase_B_2"/>
    <property type="match status" value="1"/>
</dbReference>
<comment type="similarity">
    <text evidence="6">Belongs to the LipB family.</text>
</comment>
<dbReference type="Pfam" id="PF21948">
    <property type="entry name" value="LplA-B_cat"/>
    <property type="match status" value="1"/>
</dbReference>
<comment type="catalytic activity">
    <reaction evidence="6">
        <text>octanoyl-[ACP] + L-lysyl-[protein] = N(6)-octanoyl-L-lysyl-[protein] + holo-[ACP] + H(+)</text>
        <dbReference type="Rhea" id="RHEA:17665"/>
        <dbReference type="Rhea" id="RHEA-COMP:9636"/>
        <dbReference type="Rhea" id="RHEA-COMP:9685"/>
        <dbReference type="Rhea" id="RHEA-COMP:9752"/>
        <dbReference type="Rhea" id="RHEA-COMP:9928"/>
        <dbReference type="ChEBI" id="CHEBI:15378"/>
        <dbReference type="ChEBI" id="CHEBI:29969"/>
        <dbReference type="ChEBI" id="CHEBI:64479"/>
        <dbReference type="ChEBI" id="CHEBI:78463"/>
        <dbReference type="ChEBI" id="CHEBI:78809"/>
        <dbReference type="EC" id="2.3.1.181"/>
    </reaction>
</comment>
<comment type="pathway">
    <text evidence="1 6">Protein modification; protein lipoylation via endogenous pathway; protein N(6)-(lipoyl)lysine from octanoyl-[acyl-carrier-protein]: step 1/2.</text>
</comment>
<accession>C3JBZ9</accession>